<sequence length="530" mass="60330">MDKFKWKRQVILGLIALLLIVTALSGCSNSSESEKTSGGKAEDGSLSLSYWVSNNRPDTLKNYNEMAAYKKLEEATGVKVKFDHPASGEEDQQFNLMMTSGKLPDVIERIWTSVPGGPEKYIKDKKIVRLNEYIDEYAPNFKKILEEHPEWKKMISTDEGSIYSFPFLRQDELNLTFYGPVIRKDWLEQLDLEIPETIDEWHTVLKAFKEQDPNGNGENDEIPLLIDKDAITSNAFVGAWGITNGFYHIDSVVKYGPIQPEYKEFLSLMNKWYEEGLIDKEYVATDDKLKDAKVTNDQLGALMGYSGSSILRYMQLKKDDPDFALTGAPYPVLKKGEIPPFNLAEVNYNGVGAAITADNENIEETVKWLDYKYGEEGFRLFNFGIEGESYEMIDGYPTYKEVITDNPDGKSMSEGLAMYVPAGWSGPFIQAKEYAEQYNNLPEQLEALENWKKGSNERAMPLVTPTQDESSEYASIMNDINTFKSEMINKFIMGEEPLSKFDDFVKTIESMGIDRATEIQQNALKRYNDR</sequence>
<dbReference type="PANTHER" id="PTHR43649:SF33">
    <property type="entry name" value="POLYGALACTURONAN_RHAMNOGALACTURONAN-BINDING PROTEIN YTCQ"/>
    <property type="match status" value="1"/>
</dbReference>
<name>A0A178A237_9BACI</name>
<dbReference type="SUPFAM" id="SSF53850">
    <property type="entry name" value="Periplasmic binding protein-like II"/>
    <property type="match status" value="1"/>
</dbReference>
<keyword evidence="5" id="KW-0449">Lipoprotein</keyword>
<evidence type="ECO:0000256" key="1">
    <source>
        <dbReference type="ARBA" id="ARBA00022475"/>
    </source>
</evidence>
<dbReference type="EMBL" id="LDJR01000027">
    <property type="protein sequence ID" value="OAK74255.1"/>
    <property type="molecule type" value="Genomic_DNA"/>
</dbReference>
<keyword evidence="1" id="KW-1003">Cell membrane</keyword>
<evidence type="ECO:0000313" key="6">
    <source>
        <dbReference type="EMBL" id="OAK74255.1"/>
    </source>
</evidence>
<keyword evidence="4" id="KW-0564">Palmitate</keyword>
<evidence type="ECO:0000313" key="7">
    <source>
        <dbReference type="Proteomes" id="UP000077881"/>
    </source>
</evidence>
<evidence type="ECO:0000256" key="2">
    <source>
        <dbReference type="ARBA" id="ARBA00022729"/>
    </source>
</evidence>
<reference evidence="6 7" key="1">
    <citation type="submission" date="2015-05" db="EMBL/GenBank/DDBJ databases">
        <title>Comparison of genome.</title>
        <authorList>
            <person name="Zheng Z."/>
            <person name="Sun M."/>
        </authorList>
    </citation>
    <scope>NUCLEOTIDE SEQUENCE [LARGE SCALE GENOMIC DNA]</scope>
    <source>
        <strain evidence="6 7">G25-74</strain>
    </source>
</reference>
<evidence type="ECO:0000256" key="5">
    <source>
        <dbReference type="ARBA" id="ARBA00023288"/>
    </source>
</evidence>
<dbReference type="PATRIC" id="fig|217031.6.peg.1096"/>
<dbReference type="PANTHER" id="PTHR43649">
    <property type="entry name" value="ARABINOSE-BINDING PROTEIN-RELATED"/>
    <property type="match status" value="1"/>
</dbReference>
<proteinExistence type="predicted"/>
<dbReference type="AlphaFoldDB" id="A0A178A237"/>
<dbReference type="RefSeq" id="WP_057985039.1">
    <property type="nucleotide sequence ID" value="NZ_JAGGKH010000007.1"/>
</dbReference>
<keyword evidence="3" id="KW-0472">Membrane</keyword>
<dbReference type="Pfam" id="PF01547">
    <property type="entry name" value="SBP_bac_1"/>
    <property type="match status" value="1"/>
</dbReference>
<dbReference type="InterPro" id="IPR006059">
    <property type="entry name" value="SBP"/>
</dbReference>
<organism evidence="6 7">
    <name type="scientific">Lederbergia galactosidilytica</name>
    <dbReference type="NCBI Taxonomy" id="217031"/>
    <lineage>
        <taxon>Bacteria</taxon>
        <taxon>Bacillati</taxon>
        <taxon>Bacillota</taxon>
        <taxon>Bacilli</taxon>
        <taxon>Bacillales</taxon>
        <taxon>Bacillaceae</taxon>
        <taxon>Lederbergia</taxon>
    </lineage>
</organism>
<dbReference type="InterPro" id="IPR050490">
    <property type="entry name" value="Bact_solute-bd_prot1"/>
</dbReference>
<evidence type="ECO:0000256" key="3">
    <source>
        <dbReference type="ARBA" id="ARBA00023136"/>
    </source>
</evidence>
<dbReference type="Gene3D" id="3.40.190.10">
    <property type="entry name" value="Periplasmic binding protein-like II"/>
    <property type="match status" value="2"/>
</dbReference>
<comment type="caution">
    <text evidence="6">The sequence shown here is derived from an EMBL/GenBank/DDBJ whole genome shotgun (WGS) entry which is preliminary data.</text>
</comment>
<dbReference type="Proteomes" id="UP000077881">
    <property type="component" value="Unassembled WGS sequence"/>
</dbReference>
<accession>A0A178A237</accession>
<protein>
    <submittedName>
        <fullName evidence="6">ABC transporter substrate-binding protein</fullName>
    </submittedName>
</protein>
<dbReference type="OrthoDB" id="9787283at2"/>
<dbReference type="STRING" id="217031.ABB05_05070"/>
<keyword evidence="2" id="KW-0732">Signal</keyword>
<gene>
    <name evidence="6" type="ORF">ABB05_05070</name>
</gene>
<keyword evidence="7" id="KW-1185">Reference proteome</keyword>
<dbReference type="PROSITE" id="PS51257">
    <property type="entry name" value="PROKAR_LIPOPROTEIN"/>
    <property type="match status" value="1"/>
</dbReference>
<evidence type="ECO:0000256" key="4">
    <source>
        <dbReference type="ARBA" id="ARBA00023139"/>
    </source>
</evidence>